<accession>A0ABU5IXR1</accession>
<keyword evidence="3" id="KW-1185">Reference proteome</keyword>
<dbReference type="EMBL" id="JAXOFX010000004">
    <property type="protein sequence ID" value="MDZ5471959.1"/>
    <property type="molecule type" value="Genomic_DNA"/>
</dbReference>
<comment type="caution">
    <text evidence="2">The sequence shown here is derived from an EMBL/GenBank/DDBJ whole genome shotgun (WGS) entry which is preliminary data.</text>
</comment>
<dbReference type="Pfam" id="PF01973">
    <property type="entry name" value="MptE-like"/>
    <property type="match status" value="1"/>
</dbReference>
<dbReference type="RefSeq" id="WP_322446247.1">
    <property type="nucleotide sequence ID" value="NZ_JAXOFX010000004.1"/>
</dbReference>
<proteinExistence type="predicted"/>
<dbReference type="PANTHER" id="PTHR41786">
    <property type="entry name" value="MOTILITY ACCESSORY FACTOR MAF"/>
    <property type="match status" value="1"/>
</dbReference>
<sequence length="630" mass="73837">MLKENIKFIKKFDEELFQKLINTKHIEGEIESVLTKCGLPTLQVLKDSRLLVLHSKYNPLKEAEIIVDNLGNIDKYEHIFFYGLGLGYHVEELLKRYPNKKFTLIEPEIRVFKRYMELRDLTKLPIEDLFFLKVGQSEFETRKFIKEFVDVVREKTLLVTLPSYERLIPEEYQMFITDFKKTVEENRQGILVNYSFQKRWTLNSWINLPETLRTPNILHDVKRDFFIDKPAIIVAAGPSLDEEIENLKFIKINQLAYIFSVGSAINTLIENGIYPDAMCTYDPTQLNQKVFEKVIQRKIDTIPMIYGTSVGYETIKNFHGKKIHMVTSQDTISNYYIELNSNNKTNKVHDAPSIAIVTMELLDKLGSNPIILVGQNLAYKDNKTYSKDMGYEHASDEITEDDINNAIIVKSVEGNEIFTDSSFNRMRSQLEYYIANHMKNKEIINTTKNGAHINGTVYIELSTLINERLEHTKIGREWFETAENSYNLQYVEQKKVEMELNFIELLETLRIVKKTFNKMEQLIVEKKIAKLERMFTKFDDVMKKFVTNDFYVTFLQPMSRVEFDLLSREINSLRYDKDILSKAKKTIKSFKRFINSCEFDIKNMKSIFEDVNSEINELLLQQVKGVKDGK</sequence>
<evidence type="ECO:0000313" key="3">
    <source>
        <dbReference type="Proteomes" id="UP001290455"/>
    </source>
</evidence>
<dbReference type="Proteomes" id="UP001290455">
    <property type="component" value="Unassembled WGS sequence"/>
</dbReference>
<dbReference type="InterPro" id="IPR002826">
    <property type="entry name" value="MptE-like"/>
</dbReference>
<dbReference type="PANTHER" id="PTHR41786:SF1">
    <property type="entry name" value="6-HYDROXYMETHYLPTERIN DIPHOSPHOKINASE MPTE-LIKE DOMAIN-CONTAINING PROTEIN"/>
    <property type="match status" value="1"/>
</dbReference>
<reference evidence="2 3" key="1">
    <citation type="submission" date="2023-11" db="EMBL/GenBank/DDBJ databases">
        <title>Bacillus jintuensis, isolated from a mudflat on the Beibu Gulf coast.</title>
        <authorList>
            <person name="Li M."/>
        </authorList>
    </citation>
    <scope>NUCLEOTIDE SEQUENCE [LARGE SCALE GENOMIC DNA]</scope>
    <source>
        <strain evidence="2 3">31A1R</strain>
    </source>
</reference>
<name>A0ABU5IXR1_9BACI</name>
<gene>
    <name evidence="2" type="ORF">SM124_09385</name>
</gene>
<evidence type="ECO:0000259" key="1">
    <source>
        <dbReference type="Pfam" id="PF01973"/>
    </source>
</evidence>
<protein>
    <submittedName>
        <fullName evidence="2">6-hydroxymethylpterin diphosphokinase MptE-like protein</fullName>
    </submittedName>
</protein>
<feature type="domain" description="6-hydroxymethylpterin diphosphokinase MptE-like" evidence="1">
    <location>
        <begin position="207"/>
        <end position="381"/>
    </location>
</feature>
<evidence type="ECO:0000313" key="2">
    <source>
        <dbReference type="EMBL" id="MDZ5471959.1"/>
    </source>
</evidence>
<organism evidence="2 3">
    <name type="scientific">Robertmurraya mangrovi</name>
    <dbReference type="NCBI Taxonomy" id="3098077"/>
    <lineage>
        <taxon>Bacteria</taxon>
        <taxon>Bacillati</taxon>
        <taxon>Bacillota</taxon>
        <taxon>Bacilli</taxon>
        <taxon>Bacillales</taxon>
        <taxon>Bacillaceae</taxon>
        <taxon>Robertmurraya</taxon>
    </lineage>
</organism>